<reference evidence="1 2" key="1">
    <citation type="submission" date="2019-09" db="EMBL/GenBank/DDBJ databases">
        <title>Hydrogenophaga aromatica sp. nov., isolated from a para-xylene-degrading enrichment culture.</title>
        <authorList>
            <person name="Tancsics A."/>
            <person name="Banerjee S."/>
        </authorList>
    </citation>
    <scope>NUCLEOTIDE SEQUENCE [LARGE SCALE GENOMIC DNA]</scope>
    <source>
        <strain evidence="1 2">D2P1</strain>
    </source>
</reference>
<proteinExistence type="predicted"/>
<accession>A0A7Y8GV29</accession>
<evidence type="ECO:0000313" key="2">
    <source>
        <dbReference type="Proteomes" id="UP000545507"/>
    </source>
</evidence>
<keyword evidence="2" id="KW-1185">Reference proteome</keyword>
<dbReference type="AlphaFoldDB" id="A0A7Y8GV29"/>
<protein>
    <submittedName>
        <fullName evidence="1">Uncharacterized protein</fullName>
    </submittedName>
</protein>
<organism evidence="1 2">
    <name type="scientific">Hydrogenophaga aromaticivorans</name>
    <dbReference type="NCBI Taxonomy" id="2610898"/>
    <lineage>
        <taxon>Bacteria</taxon>
        <taxon>Pseudomonadati</taxon>
        <taxon>Pseudomonadota</taxon>
        <taxon>Betaproteobacteria</taxon>
        <taxon>Burkholderiales</taxon>
        <taxon>Comamonadaceae</taxon>
        <taxon>Hydrogenophaga</taxon>
    </lineage>
</organism>
<name>A0A7Y8GV29_9BURK</name>
<dbReference type="RefSeq" id="WP_177135243.1">
    <property type="nucleotide sequence ID" value="NZ_VYGV01000006.1"/>
</dbReference>
<sequence>MIEPVYEDIPADIIKTETDDQRWLREQIDRIDPFTGEQGHEAGYAMALEKLVFELREENMRLKGQM</sequence>
<gene>
    <name evidence="1" type="ORF">F3K02_09065</name>
</gene>
<dbReference type="Proteomes" id="UP000545507">
    <property type="component" value="Unassembled WGS sequence"/>
</dbReference>
<comment type="caution">
    <text evidence="1">The sequence shown here is derived from an EMBL/GenBank/DDBJ whole genome shotgun (WGS) entry which is preliminary data.</text>
</comment>
<dbReference type="EMBL" id="VYGV01000006">
    <property type="protein sequence ID" value="NWF45395.1"/>
    <property type="molecule type" value="Genomic_DNA"/>
</dbReference>
<evidence type="ECO:0000313" key="1">
    <source>
        <dbReference type="EMBL" id="NWF45395.1"/>
    </source>
</evidence>